<dbReference type="PANTHER" id="PTHR33121:SF15">
    <property type="entry name" value="BLUE LIGHT- AND TEMPERATURE-REGULATED ANTIREPRESSOR BLUF"/>
    <property type="match status" value="1"/>
</dbReference>
<dbReference type="Proteomes" id="UP000018922">
    <property type="component" value="Chromosome I"/>
</dbReference>
<gene>
    <name evidence="2" type="ordered locus">MGMSRv2__0978</name>
</gene>
<dbReference type="SUPFAM" id="SSF141868">
    <property type="entry name" value="EAL domain-like"/>
    <property type="match status" value="1"/>
</dbReference>
<protein>
    <submittedName>
        <fullName evidence="2">Cyclic-di-GMP phosphodiesterase blue-light sensing protein using FAD (BLUF)</fullName>
    </submittedName>
</protein>
<accession>V6F121</accession>
<dbReference type="SMART" id="SM00052">
    <property type="entry name" value="EAL"/>
    <property type="match status" value="1"/>
</dbReference>
<dbReference type="AlphaFoldDB" id="V6F121"/>
<feature type="domain" description="EAL" evidence="1">
    <location>
        <begin position="5"/>
        <end position="252"/>
    </location>
</feature>
<dbReference type="KEGG" id="mgy:MGMSRv2__0978"/>
<dbReference type="Pfam" id="PF00563">
    <property type="entry name" value="EAL"/>
    <property type="match status" value="1"/>
</dbReference>
<dbReference type="InterPro" id="IPR035919">
    <property type="entry name" value="EAL_sf"/>
</dbReference>
<sequence>MSGPTMTQGCDNRCATPLDFSFVMAFQPVVDVVQRRIYAYEALVRGTDGAGAAAILARITDDNRYAFDQACRVKAIETAAGLGLDRRLNINFLPNAVYHPEACLRLTLSAAKEHGFPEDLITFEFTEDEQIHNRAHLRSIIETYRQHGFHTALDDFGAGYAGLSLLADFQPDTIKIDRCLITLVDQSPARQAIIAGLVKTAEMLGLSVVAEGTERIEEVRMLHDMGINLFQGYYFARPQIGQLVDDDQIPWI</sequence>
<dbReference type="PANTHER" id="PTHR33121">
    <property type="entry name" value="CYCLIC DI-GMP PHOSPHODIESTERASE PDEF"/>
    <property type="match status" value="1"/>
</dbReference>
<reference evidence="2 3" key="1">
    <citation type="journal article" date="2014" name="Genome Announc.">
        <title>Complete genome sequence of Magnetospirillum gryphiswaldense MSR-1.</title>
        <authorList>
            <person name="Wang X."/>
            <person name="Wang Q."/>
            <person name="Zhang W."/>
            <person name="Wang Y."/>
            <person name="Li L."/>
            <person name="Wen T."/>
            <person name="Zhang T."/>
            <person name="Zhang Y."/>
            <person name="Xu J."/>
            <person name="Hu J."/>
            <person name="Li S."/>
            <person name="Liu L."/>
            <person name="Liu J."/>
            <person name="Jiang W."/>
            <person name="Tian J."/>
            <person name="Li Y."/>
            <person name="Schuler D."/>
            <person name="Wang L."/>
            <person name="Li J."/>
        </authorList>
    </citation>
    <scope>NUCLEOTIDE SEQUENCE [LARGE SCALE GENOMIC DNA]</scope>
    <source>
        <strain evidence="3">DSM 6361 / JCM 21280 / NBRC 15271 / MSR-1</strain>
    </source>
</reference>
<proteinExistence type="predicted"/>
<dbReference type="GO" id="GO:0071111">
    <property type="term" value="F:cyclic-guanylate-specific phosphodiesterase activity"/>
    <property type="evidence" value="ECO:0007669"/>
    <property type="project" value="InterPro"/>
</dbReference>
<dbReference type="InterPro" id="IPR001633">
    <property type="entry name" value="EAL_dom"/>
</dbReference>
<dbReference type="CDD" id="cd01948">
    <property type="entry name" value="EAL"/>
    <property type="match status" value="1"/>
</dbReference>
<dbReference type="InterPro" id="IPR050706">
    <property type="entry name" value="Cyclic-di-GMP_PDE-like"/>
</dbReference>
<keyword evidence="3" id="KW-1185">Reference proteome</keyword>
<dbReference type="EMBL" id="HG794546">
    <property type="protein sequence ID" value="CDK98193.1"/>
    <property type="molecule type" value="Genomic_DNA"/>
</dbReference>
<evidence type="ECO:0000313" key="3">
    <source>
        <dbReference type="Proteomes" id="UP000018922"/>
    </source>
</evidence>
<dbReference type="PROSITE" id="PS50883">
    <property type="entry name" value="EAL"/>
    <property type="match status" value="1"/>
</dbReference>
<dbReference type="STRING" id="1430440.MGMSRv2__0978"/>
<dbReference type="Gene3D" id="3.20.20.450">
    <property type="entry name" value="EAL domain"/>
    <property type="match status" value="1"/>
</dbReference>
<dbReference type="HOGENOM" id="CLU_000445_70_50_5"/>
<evidence type="ECO:0000313" key="2">
    <source>
        <dbReference type="EMBL" id="CDK98193.1"/>
    </source>
</evidence>
<evidence type="ECO:0000259" key="1">
    <source>
        <dbReference type="PROSITE" id="PS50883"/>
    </source>
</evidence>
<organism evidence="2 3">
    <name type="scientific">Magnetospirillum gryphiswaldense (strain DSM 6361 / JCM 21280 / NBRC 15271 / MSR-1)</name>
    <dbReference type="NCBI Taxonomy" id="431944"/>
    <lineage>
        <taxon>Bacteria</taxon>
        <taxon>Pseudomonadati</taxon>
        <taxon>Pseudomonadota</taxon>
        <taxon>Alphaproteobacteria</taxon>
        <taxon>Rhodospirillales</taxon>
        <taxon>Rhodospirillaceae</taxon>
        <taxon>Magnetospirillum</taxon>
    </lineage>
</organism>
<name>V6F121_MAGGM</name>
<dbReference type="eggNOG" id="COG2200">
    <property type="taxonomic scope" value="Bacteria"/>
</dbReference>